<dbReference type="CDD" id="cd00209">
    <property type="entry name" value="DHFR"/>
    <property type="match status" value="1"/>
</dbReference>
<dbReference type="GO" id="GO:0005739">
    <property type="term" value="C:mitochondrion"/>
    <property type="evidence" value="ECO:0007669"/>
    <property type="project" value="TreeGrafter"/>
</dbReference>
<dbReference type="Pfam" id="PF00186">
    <property type="entry name" value="DHFR_1"/>
    <property type="match status" value="1"/>
</dbReference>
<dbReference type="GO" id="GO:0004146">
    <property type="term" value="F:dihydrofolate reductase activity"/>
    <property type="evidence" value="ECO:0007669"/>
    <property type="project" value="UniProtKB-EC"/>
</dbReference>
<evidence type="ECO:0000259" key="8">
    <source>
        <dbReference type="PROSITE" id="PS51330"/>
    </source>
</evidence>
<dbReference type="GO" id="GO:0046452">
    <property type="term" value="P:dihydrofolate metabolic process"/>
    <property type="evidence" value="ECO:0007669"/>
    <property type="project" value="TreeGrafter"/>
</dbReference>
<keyword evidence="5" id="KW-0521">NADP</keyword>
<sequence length="216" mass="24185">MSLEFQAAAPPLPEVTLIVAATARQMGIGRAGALPWPMLKREMAYFARVTRRLAPDGGLNPHTARNAVIMGRKTWESIPDRFRPLPGRWNVVLSRGKEEEGQNPNAVTAQSLEEALTYLGHVKQKEDGLGRVFVIGGAQIYGAALEMKEARRVLLTRVLSKFECDTFFPLKLEEGSPGWRRASQEEMDAWVGEEVPRGLQSEGGTEYEFEMWERVD</sequence>
<dbReference type="InterPro" id="IPR017925">
    <property type="entry name" value="DHFR_CS"/>
</dbReference>
<evidence type="ECO:0000256" key="5">
    <source>
        <dbReference type="ARBA" id="ARBA00022857"/>
    </source>
</evidence>
<evidence type="ECO:0000313" key="10">
    <source>
        <dbReference type="Proteomes" id="UP001303760"/>
    </source>
</evidence>
<reference evidence="9" key="2">
    <citation type="submission" date="2023-05" db="EMBL/GenBank/DDBJ databases">
        <authorList>
            <consortium name="Lawrence Berkeley National Laboratory"/>
            <person name="Steindorff A."/>
            <person name="Hensen N."/>
            <person name="Bonometti L."/>
            <person name="Westerberg I."/>
            <person name="Brannstrom I.O."/>
            <person name="Guillou S."/>
            <person name="Cros-Aarteil S."/>
            <person name="Calhoun S."/>
            <person name="Haridas S."/>
            <person name="Kuo A."/>
            <person name="Mondo S."/>
            <person name="Pangilinan J."/>
            <person name="Riley R."/>
            <person name="Labutti K."/>
            <person name="Andreopoulos B."/>
            <person name="Lipzen A."/>
            <person name="Chen C."/>
            <person name="Yanf M."/>
            <person name="Daum C."/>
            <person name="Ng V."/>
            <person name="Clum A."/>
            <person name="Ohm R."/>
            <person name="Martin F."/>
            <person name="Silar P."/>
            <person name="Natvig D."/>
            <person name="Lalanne C."/>
            <person name="Gautier V."/>
            <person name="Ament-Velasquez S.L."/>
            <person name="Kruys A."/>
            <person name="Hutchinson M.I."/>
            <person name="Powell A.J."/>
            <person name="Barry K."/>
            <person name="Miller A.N."/>
            <person name="Grigoriev I.V."/>
            <person name="Debuchy R."/>
            <person name="Gladieux P."/>
            <person name="Thoren M.H."/>
            <person name="Johannesson H."/>
        </authorList>
    </citation>
    <scope>NUCLEOTIDE SEQUENCE</scope>
    <source>
        <strain evidence="9">CBS 532.94</strain>
    </source>
</reference>
<evidence type="ECO:0000256" key="2">
    <source>
        <dbReference type="ARBA" id="ARBA00012856"/>
    </source>
</evidence>
<comment type="caution">
    <text evidence="9">The sequence shown here is derived from an EMBL/GenBank/DDBJ whole genome shotgun (WGS) entry which is preliminary data.</text>
</comment>
<name>A0AAN7CA79_9PEZI</name>
<dbReference type="EC" id="1.5.1.3" evidence="2"/>
<dbReference type="PANTHER" id="PTHR48069">
    <property type="entry name" value="DIHYDROFOLATE REDUCTASE"/>
    <property type="match status" value="1"/>
</dbReference>
<dbReference type="SUPFAM" id="SSF53597">
    <property type="entry name" value="Dihydrofolate reductase-like"/>
    <property type="match status" value="1"/>
</dbReference>
<dbReference type="InterPro" id="IPR012259">
    <property type="entry name" value="DHFR"/>
</dbReference>
<dbReference type="EMBL" id="MU860107">
    <property type="protein sequence ID" value="KAK4238155.1"/>
    <property type="molecule type" value="Genomic_DNA"/>
</dbReference>
<dbReference type="GO" id="GO:0050661">
    <property type="term" value="F:NADP binding"/>
    <property type="evidence" value="ECO:0007669"/>
    <property type="project" value="InterPro"/>
</dbReference>
<dbReference type="GO" id="GO:0046654">
    <property type="term" value="P:tetrahydrofolate biosynthetic process"/>
    <property type="evidence" value="ECO:0007669"/>
    <property type="project" value="InterPro"/>
</dbReference>
<evidence type="ECO:0000256" key="7">
    <source>
        <dbReference type="RuleBase" id="RU004474"/>
    </source>
</evidence>
<evidence type="ECO:0000256" key="3">
    <source>
        <dbReference type="ARBA" id="ARBA00018886"/>
    </source>
</evidence>
<dbReference type="GO" id="GO:0006730">
    <property type="term" value="P:one-carbon metabolic process"/>
    <property type="evidence" value="ECO:0007669"/>
    <property type="project" value="UniProtKB-KW"/>
</dbReference>
<dbReference type="Gene3D" id="3.40.430.10">
    <property type="entry name" value="Dihydrofolate Reductase, subunit A"/>
    <property type="match status" value="1"/>
</dbReference>
<dbReference type="PROSITE" id="PS00075">
    <property type="entry name" value="DHFR_1"/>
    <property type="match status" value="1"/>
</dbReference>
<dbReference type="Proteomes" id="UP001303760">
    <property type="component" value="Unassembled WGS sequence"/>
</dbReference>
<dbReference type="PROSITE" id="PS51330">
    <property type="entry name" value="DHFR_2"/>
    <property type="match status" value="1"/>
</dbReference>
<dbReference type="InterPro" id="IPR001796">
    <property type="entry name" value="DHFR_dom"/>
</dbReference>
<keyword evidence="6" id="KW-0560">Oxidoreductase</keyword>
<keyword evidence="10" id="KW-1185">Reference proteome</keyword>
<evidence type="ECO:0000256" key="4">
    <source>
        <dbReference type="ARBA" id="ARBA00022563"/>
    </source>
</evidence>
<feature type="domain" description="DHFR" evidence="8">
    <location>
        <begin position="14"/>
        <end position="214"/>
    </location>
</feature>
<keyword evidence="4" id="KW-0554">One-carbon metabolism</keyword>
<comment type="pathway">
    <text evidence="1">Cofactor biosynthesis; tetrahydrofolate biosynthesis; 5,6,7,8-tetrahydrofolate from 7,8-dihydrofolate: step 1/1.</text>
</comment>
<accession>A0AAN7CA79</accession>
<dbReference type="PANTHER" id="PTHR48069:SF3">
    <property type="entry name" value="DIHYDROFOLATE REDUCTASE"/>
    <property type="match status" value="1"/>
</dbReference>
<proteinExistence type="inferred from homology"/>
<dbReference type="PRINTS" id="PR00070">
    <property type="entry name" value="DHFR"/>
</dbReference>
<dbReference type="InterPro" id="IPR024072">
    <property type="entry name" value="DHFR-like_dom_sf"/>
</dbReference>
<organism evidence="9 10">
    <name type="scientific">Achaetomium macrosporum</name>
    <dbReference type="NCBI Taxonomy" id="79813"/>
    <lineage>
        <taxon>Eukaryota</taxon>
        <taxon>Fungi</taxon>
        <taxon>Dikarya</taxon>
        <taxon>Ascomycota</taxon>
        <taxon>Pezizomycotina</taxon>
        <taxon>Sordariomycetes</taxon>
        <taxon>Sordariomycetidae</taxon>
        <taxon>Sordariales</taxon>
        <taxon>Chaetomiaceae</taxon>
        <taxon>Achaetomium</taxon>
    </lineage>
</organism>
<dbReference type="GO" id="GO:0046655">
    <property type="term" value="P:folic acid metabolic process"/>
    <property type="evidence" value="ECO:0007669"/>
    <property type="project" value="TreeGrafter"/>
</dbReference>
<evidence type="ECO:0000256" key="1">
    <source>
        <dbReference type="ARBA" id="ARBA00004903"/>
    </source>
</evidence>
<comment type="similarity">
    <text evidence="7">Belongs to the dihydrofolate reductase family.</text>
</comment>
<reference evidence="9" key="1">
    <citation type="journal article" date="2023" name="Mol. Phylogenet. Evol.">
        <title>Genome-scale phylogeny and comparative genomics of the fungal order Sordariales.</title>
        <authorList>
            <person name="Hensen N."/>
            <person name="Bonometti L."/>
            <person name="Westerberg I."/>
            <person name="Brannstrom I.O."/>
            <person name="Guillou S."/>
            <person name="Cros-Aarteil S."/>
            <person name="Calhoun S."/>
            <person name="Haridas S."/>
            <person name="Kuo A."/>
            <person name="Mondo S."/>
            <person name="Pangilinan J."/>
            <person name="Riley R."/>
            <person name="LaButti K."/>
            <person name="Andreopoulos B."/>
            <person name="Lipzen A."/>
            <person name="Chen C."/>
            <person name="Yan M."/>
            <person name="Daum C."/>
            <person name="Ng V."/>
            <person name="Clum A."/>
            <person name="Steindorff A."/>
            <person name="Ohm R.A."/>
            <person name="Martin F."/>
            <person name="Silar P."/>
            <person name="Natvig D.O."/>
            <person name="Lalanne C."/>
            <person name="Gautier V."/>
            <person name="Ament-Velasquez S.L."/>
            <person name="Kruys A."/>
            <person name="Hutchinson M.I."/>
            <person name="Powell A.J."/>
            <person name="Barry K."/>
            <person name="Miller A.N."/>
            <person name="Grigoriev I.V."/>
            <person name="Debuchy R."/>
            <person name="Gladieux P."/>
            <person name="Hiltunen Thoren M."/>
            <person name="Johannesson H."/>
        </authorList>
    </citation>
    <scope>NUCLEOTIDE SEQUENCE</scope>
    <source>
        <strain evidence="9">CBS 532.94</strain>
    </source>
</reference>
<evidence type="ECO:0000256" key="6">
    <source>
        <dbReference type="ARBA" id="ARBA00023002"/>
    </source>
</evidence>
<evidence type="ECO:0000313" key="9">
    <source>
        <dbReference type="EMBL" id="KAK4238155.1"/>
    </source>
</evidence>
<dbReference type="AlphaFoldDB" id="A0AAN7CA79"/>
<gene>
    <name evidence="9" type="ORF">C8A03DRAFT_44068</name>
</gene>
<protein>
    <recommendedName>
        <fullName evidence="3">Dihydrofolate reductase</fullName>
        <ecNumber evidence="2">1.5.1.3</ecNumber>
    </recommendedName>
</protein>